<dbReference type="STRING" id="1419482.SAMN05444266_103470"/>
<sequence length="180" mass="20753">MPEKVYGKNYKINRYMDYKAISALLEKYWEGETSLAEEAELKAFFSEPPADLPEDLVEAAPLFQYIAAEAQFPAEPEWDMSFLQETPPQQAPARVVHMQPFRNWMKYAAIVLMLAGIGYAFRQHRETKLIAARQEAEERRAYMEAKKALALLSRNFNKGTDKMQQLSYFNTAVEKLQGSN</sequence>
<keyword evidence="1" id="KW-0812">Transmembrane</keyword>
<organism evidence="2 3">
    <name type="scientific">Chitinophaga jiangningensis</name>
    <dbReference type="NCBI Taxonomy" id="1419482"/>
    <lineage>
        <taxon>Bacteria</taxon>
        <taxon>Pseudomonadati</taxon>
        <taxon>Bacteroidota</taxon>
        <taxon>Chitinophagia</taxon>
        <taxon>Chitinophagales</taxon>
        <taxon>Chitinophagaceae</taxon>
        <taxon>Chitinophaga</taxon>
    </lineage>
</organism>
<evidence type="ECO:0000313" key="3">
    <source>
        <dbReference type="Proteomes" id="UP000184420"/>
    </source>
</evidence>
<name>A0A1M7AZP3_9BACT</name>
<dbReference type="AlphaFoldDB" id="A0A1M7AZP3"/>
<keyword evidence="1" id="KW-0472">Membrane</keyword>
<gene>
    <name evidence="2" type="ORF">SAMN05444266_103470</name>
</gene>
<accession>A0A1M7AZP3</accession>
<feature type="transmembrane region" description="Helical" evidence="1">
    <location>
        <begin position="104"/>
        <end position="121"/>
    </location>
</feature>
<keyword evidence="1" id="KW-1133">Transmembrane helix</keyword>
<evidence type="ECO:0000313" key="2">
    <source>
        <dbReference type="EMBL" id="SHL48184.1"/>
    </source>
</evidence>
<dbReference type="EMBL" id="FRBL01000003">
    <property type="protein sequence ID" value="SHL48184.1"/>
    <property type="molecule type" value="Genomic_DNA"/>
</dbReference>
<proteinExistence type="predicted"/>
<reference evidence="2 3" key="1">
    <citation type="submission" date="2016-11" db="EMBL/GenBank/DDBJ databases">
        <authorList>
            <person name="Jaros S."/>
            <person name="Januszkiewicz K."/>
            <person name="Wedrychowicz H."/>
        </authorList>
    </citation>
    <scope>NUCLEOTIDE SEQUENCE [LARGE SCALE GENOMIC DNA]</scope>
    <source>
        <strain evidence="2 3">DSM 27406</strain>
    </source>
</reference>
<dbReference type="Proteomes" id="UP000184420">
    <property type="component" value="Unassembled WGS sequence"/>
</dbReference>
<protein>
    <submittedName>
        <fullName evidence="2">Uncharacterized protein</fullName>
    </submittedName>
</protein>
<keyword evidence="3" id="KW-1185">Reference proteome</keyword>
<evidence type="ECO:0000256" key="1">
    <source>
        <dbReference type="SAM" id="Phobius"/>
    </source>
</evidence>